<dbReference type="InterPro" id="IPR051694">
    <property type="entry name" value="Immunoregulatory_rcpt-like"/>
</dbReference>
<feature type="compositionally biased region" description="Low complexity" evidence="5">
    <location>
        <begin position="221"/>
        <end position="236"/>
    </location>
</feature>
<evidence type="ECO:0000256" key="2">
    <source>
        <dbReference type="ARBA" id="ARBA00022692"/>
    </source>
</evidence>
<reference evidence="7" key="1">
    <citation type="journal article" date="2023" name="Mol. Phylogenet. Evol.">
        <title>Genome-scale phylogeny and comparative genomics of the fungal order Sordariales.</title>
        <authorList>
            <person name="Hensen N."/>
            <person name="Bonometti L."/>
            <person name="Westerberg I."/>
            <person name="Brannstrom I.O."/>
            <person name="Guillou S."/>
            <person name="Cros-Aarteil S."/>
            <person name="Calhoun S."/>
            <person name="Haridas S."/>
            <person name="Kuo A."/>
            <person name="Mondo S."/>
            <person name="Pangilinan J."/>
            <person name="Riley R."/>
            <person name="LaButti K."/>
            <person name="Andreopoulos B."/>
            <person name="Lipzen A."/>
            <person name="Chen C."/>
            <person name="Yan M."/>
            <person name="Daum C."/>
            <person name="Ng V."/>
            <person name="Clum A."/>
            <person name="Steindorff A."/>
            <person name="Ohm R.A."/>
            <person name="Martin F."/>
            <person name="Silar P."/>
            <person name="Natvig D.O."/>
            <person name="Lalanne C."/>
            <person name="Gautier V."/>
            <person name="Ament-Velasquez S.L."/>
            <person name="Kruys A."/>
            <person name="Hutchinson M.I."/>
            <person name="Powell A.J."/>
            <person name="Barry K."/>
            <person name="Miller A.N."/>
            <person name="Grigoriev I.V."/>
            <person name="Debuchy R."/>
            <person name="Gladieux P."/>
            <person name="Hiltunen Thoren M."/>
            <person name="Johannesson H."/>
        </authorList>
    </citation>
    <scope>NUCLEOTIDE SEQUENCE</scope>
    <source>
        <strain evidence="7">CBS 538.74</strain>
    </source>
</reference>
<feature type="region of interest" description="Disordered" evidence="5">
    <location>
        <begin position="206"/>
        <end position="236"/>
    </location>
</feature>
<keyword evidence="8" id="KW-1185">Reference proteome</keyword>
<comment type="caution">
    <text evidence="7">The sequence shown here is derived from an EMBL/GenBank/DDBJ whole genome shotgun (WGS) entry which is preliminary data.</text>
</comment>
<dbReference type="AlphaFoldDB" id="A0AAN6VKI1"/>
<feature type="transmembrane region" description="Helical" evidence="6">
    <location>
        <begin position="244"/>
        <end position="268"/>
    </location>
</feature>
<evidence type="ECO:0000256" key="1">
    <source>
        <dbReference type="ARBA" id="ARBA00004167"/>
    </source>
</evidence>
<dbReference type="EMBL" id="MU856955">
    <property type="protein sequence ID" value="KAK4152980.1"/>
    <property type="molecule type" value="Genomic_DNA"/>
</dbReference>
<feature type="compositionally biased region" description="Polar residues" evidence="5">
    <location>
        <begin position="338"/>
        <end position="348"/>
    </location>
</feature>
<keyword evidence="3 6" id="KW-1133">Transmembrane helix</keyword>
<reference evidence="7" key="2">
    <citation type="submission" date="2023-05" db="EMBL/GenBank/DDBJ databases">
        <authorList>
            <consortium name="Lawrence Berkeley National Laboratory"/>
            <person name="Steindorff A."/>
            <person name="Hensen N."/>
            <person name="Bonometti L."/>
            <person name="Westerberg I."/>
            <person name="Brannstrom I.O."/>
            <person name="Guillou S."/>
            <person name="Cros-Aarteil S."/>
            <person name="Calhoun S."/>
            <person name="Haridas S."/>
            <person name="Kuo A."/>
            <person name="Mondo S."/>
            <person name="Pangilinan J."/>
            <person name="Riley R."/>
            <person name="Labutti K."/>
            <person name="Andreopoulos B."/>
            <person name="Lipzen A."/>
            <person name="Chen C."/>
            <person name="Yanf M."/>
            <person name="Daum C."/>
            <person name="Ng V."/>
            <person name="Clum A."/>
            <person name="Ohm R."/>
            <person name="Martin F."/>
            <person name="Silar P."/>
            <person name="Natvig D."/>
            <person name="Lalanne C."/>
            <person name="Gautier V."/>
            <person name="Ament-Velasquez S.L."/>
            <person name="Kruys A."/>
            <person name="Hutchinson M.I."/>
            <person name="Powell A.J."/>
            <person name="Barry K."/>
            <person name="Miller A.N."/>
            <person name="Grigoriev I.V."/>
            <person name="Debuchy R."/>
            <person name="Gladieux P."/>
            <person name="Thoren M.H."/>
            <person name="Johannesson H."/>
        </authorList>
    </citation>
    <scope>NUCLEOTIDE SEQUENCE</scope>
    <source>
        <strain evidence="7">CBS 538.74</strain>
    </source>
</reference>
<feature type="compositionally biased region" description="Polar residues" evidence="5">
    <location>
        <begin position="279"/>
        <end position="289"/>
    </location>
</feature>
<keyword evidence="4 6" id="KW-0472">Membrane</keyword>
<accession>A0AAN6VKI1</accession>
<protein>
    <submittedName>
        <fullName evidence="7">Uncharacterized protein</fullName>
    </submittedName>
</protein>
<dbReference type="GO" id="GO:0071944">
    <property type="term" value="C:cell periphery"/>
    <property type="evidence" value="ECO:0007669"/>
    <property type="project" value="UniProtKB-ARBA"/>
</dbReference>
<evidence type="ECO:0000256" key="6">
    <source>
        <dbReference type="SAM" id="Phobius"/>
    </source>
</evidence>
<organism evidence="7 8">
    <name type="scientific">Chaetomidium leptoderma</name>
    <dbReference type="NCBI Taxonomy" id="669021"/>
    <lineage>
        <taxon>Eukaryota</taxon>
        <taxon>Fungi</taxon>
        <taxon>Dikarya</taxon>
        <taxon>Ascomycota</taxon>
        <taxon>Pezizomycotina</taxon>
        <taxon>Sordariomycetes</taxon>
        <taxon>Sordariomycetidae</taxon>
        <taxon>Sordariales</taxon>
        <taxon>Chaetomiaceae</taxon>
        <taxon>Chaetomidium</taxon>
    </lineage>
</organism>
<dbReference type="PANTHER" id="PTHR15549">
    <property type="entry name" value="PAIRED IMMUNOGLOBULIN-LIKE TYPE 2 RECEPTOR"/>
    <property type="match status" value="1"/>
</dbReference>
<dbReference type="GO" id="GO:0016020">
    <property type="term" value="C:membrane"/>
    <property type="evidence" value="ECO:0007669"/>
    <property type="project" value="UniProtKB-SubCell"/>
</dbReference>
<dbReference type="PANTHER" id="PTHR15549:SF6">
    <property type="entry name" value="MID2 DOMAIN-CONTAINING PROTEIN"/>
    <property type="match status" value="1"/>
</dbReference>
<sequence length="348" mass="35647">METSTGLAGIVLGPLTTAWSMPDACTVYVPACATCTKAYRGQQCSGKVAGSDGADCWPPVTVRETPKPPFFGWGFYSPGLACPTGYTTACTAEYGGRAGWDIQFTLVPGETAVGCCPQDFSCTNRGGGNVCVAVASVGTQMIVETGVCPGPGLAITGIAQATFPDIITTTITGAVQTATREMILLAPMFQLNYKASDLASASSSATTASATGTNQDPDPDANTSGSDASSAASANNQGGLSTGAIAGIGVGAALGGILFAAAAGWLWWKRRKRVRTTRQGSSVASTAPETSHEVDSSRGAWQAHKPEPLYYHSSQNAGRGNVPIELESQPPAVELWTAGSTPSRGRFS</sequence>
<keyword evidence="2 6" id="KW-0812">Transmembrane</keyword>
<feature type="region of interest" description="Disordered" evidence="5">
    <location>
        <begin position="277"/>
        <end position="348"/>
    </location>
</feature>
<evidence type="ECO:0000256" key="4">
    <source>
        <dbReference type="ARBA" id="ARBA00023136"/>
    </source>
</evidence>
<evidence type="ECO:0000256" key="3">
    <source>
        <dbReference type="ARBA" id="ARBA00022989"/>
    </source>
</evidence>
<name>A0AAN6VKI1_9PEZI</name>
<evidence type="ECO:0000313" key="8">
    <source>
        <dbReference type="Proteomes" id="UP001302745"/>
    </source>
</evidence>
<gene>
    <name evidence="7" type="ORF">C8A00DRAFT_15763</name>
</gene>
<comment type="subcellular location">
    <subcellularLocation>
        <location evidence="1">Membrane</location>
        <topology evidence="1">Single-pass membrane protein</topology>
    </subcellularLocation>
</comment>
<dbReference type="Proteomes" id="UP001302745">
    <property type="component" value="Unassembled WGS sequence"/>
</dbReference>
<evidence type="ECO:0000313" key="7">
    <source>
        <dbReference type="EMBL" id="KAK4152980.1"/>
    </source>
</evidence>
<proteinExistence type="predicted"/>
<evidence type="ECO:0000256" key="5">
    <source>
        <dbReference type="SAM" id="MobiDB-lite"/>
    </source>
</evidence>